<evidence type="ECO:0000256" key="7">
    <source>
        <dbReference type="PIRSR" id="PIRSR002583-1"/>
    </source>
</evidence>
<dbReference type="Gene3D" id="1.20.120.790">
    <property type="entry name" value="Heat shock protein 90, C-terminal domain"/>
    <property type="match status" value="1"/>
</dbReference>
<evidence type="ECO:0000313" key="8">
    <source>
        <dbReference type="EMBL" id="KJU82508.1"/>
    </source>
</evidence>
<evidence type="ECO:0000256" key="5">
    <source>
        <dbReference type="ARBA" id="ARBA00023016"/>
    </source>
</evidence>
<dbReference type="InterPro" id="IPR036890">
    <property type="entry name" value="HATPase_C_sf"/>
</dbReference>
<dbReference type="Gene3D" id="3.40.50.11260">
    <property type="match status" value="1"/>
</dbReference>
<dbReference type="SUPFAM" id="SSF110942">
    <property type="entry name" value="HSP90 C-terminal domain"/>
    <property type="match status" value="1"/>
</dbReference>
<dbReference type="PATRIC" id="fig|29290.4.peg.7003"/>
<keyword evidence="2" id="KW-0963">Cytoplasm</keyword>
<accession>A0A0F3GP98</accession>
<evidence type="ECO:0000256" key="6">
    <source>
        <dbReference type="ARBA" id="ARBA00023186"/>
    </source>
</evidence>
<reference evidence="8 9" key="1">
    <citation type="submission" date="2015-02" db="EMBL/GenBank/DDBJ databases">
        <title>Single-cell genomics of uncultivated deep-branching MTB reveals a conserved set of magnetosome genes.</title>
        <authorList>
            <person name="Kolinko S."/>
            <person name="Richter M."/>
            <person name="Glockner F.O."/>
            <person name="Brachmann A."/>
            <person name="Schuler D."/>
        </authorList>
    </citation>
    <scope>NUCLEOTIDE SEQUENCE [LARGE SCALE GENOMIC DNA]</scope>
    <source>
        <strain evidence="8">TM-1</strain>
    </source>
</reference>
<keyword evidence="6" id="KW-0143">Chaperone</keyword>
<dbReference type="GO" id="GO:0140662">
    <property type="term" value="F:ATP-dependent protein folding chaperone"/>
    <property type="evidence" value="ECO:0007669"/>
    <property type="project" value="InterPro"/>
</dbReference>
<dbReference type="SUPFAM" id="SSF54211">
    <property type="entry name" value="Ribosomal protein S5 domain 2-like"/>
    <property type="match status" value="1"/>
</dbReference>
<evidence type="ECO:0000313" key="9">
    <source>
        <dbReference type="Proteomes" id="UP000033423"/>
    </source>
</evidence>
<organism evidence="8 9">
    <name type="scientific">Candidatus Magnetobacterium bavaricum</name>
    <dbReference type="NCBI Taxonomy" id="29290"/>
    <lineage>
        <taxon>Bacteria</taxon>
        <taxon>Pseudomonadati</taxon>
        <taxon>Nitrospirota</taxon>
        <taxon>Thermodesulfovibrionia</taxon>
        <taxon>Thermodesulfovibrionales</taxon>
        <taxon>Candidatus Magnetobacteriaceae</taxon>
        <taxon>Candidatus Magnetobacterium</taxon>
    </lineage>
</organism>
<sequence>MVADSVTVISKSAQAGDNPAIKWQSEAKGAFVIEDTERETAGTDIILQIKKEEDKYLDHWELKSLVKKYSDYIAHPIVMEVEKEQDSSIDKSQKVKVKEDEVLNSMKAIWLKDKADITEAEYNEFYKHISHDFTDPFKVIHYKAEGTSEFTALLYIPSMIPFDIYFDKFKTGTALYVKRVKIMDHCEELLPKYLRFVKGVVDSSDLPLNVSREMLQNNRQVDIINKNATKKALDSLADMMQKEPQKYEEFFKIFGKVLKEGVHFDLSRKEAIADLLLFRSIRTDKDKFTTIKDYVASAKEDQEEVYYITAPSVQEAMSSPYIETFIDKGYDVLIMPDEFDDIIFNLFEYKGKKFKSVVKGDIKLDNKEEAEEKKETTRKFKKLLDMMHNRLADEVKEVRLSGRLKDSPCCLVTDDHAMDPAMERLFMSMGKEVPTSKRILELNPSHPLIQAMEMSFNDNATSEKLNEGIRLLYDQAVLLEGGKLKDPAAFTKAVARLMAANLA</sequence>
<dbReference type="EMBL" id="LACI01002289">
    <property type="protein sequence ID" value="KJU82508.1"/>
    <property type="molecule type" value="Genomic_DNA"/>
</dbReference>
<dbReference type="SUPFAM" id="SSF55874">
    <property type="entry name" value="ATPase domain of HSP90 chaperone/DNA topoisomerase II/histidine kinase"/>
    <property type="match status" value="1"/>
</dbReference>
<proteinExistence type="inferred from homology"/>
<gene>
    <name evidence="8" type="ORF">MBAV_005293</name>
</gene>
<feature type="binding site" evidence="7">
    <location>
        <position position="43"/>
    </location>
    <ligand>
        <name>ATP</name>
        <dbReference type="ChEBI" id="CHEBI:30616"/>
    </ligand>
</feature>
<dbReference type="InterPro" id="IPR037196">
    <property type="entry name" value="HSP90_C"/>
</dbReference>
<dbReference type="Gene3D" id="3.30.230.80">
    <property type="match status" value="1"/>
</dbReference>
<keyword evidence="3 7" id="KW-0547">Nucleotide-binding</keyword>
<comment type="similarity">
    <text evidence="1">Belongs to the heat shock protein 90 family.</text>
</comment>
<comment type="caution">
    <text evidence="8">The sequence shown here is derived from an EMBL/GenBank/DDBJ whole genome shotgun (WGS) entry which is preliminary data.</text>
</comment>
<keyword evidence="4 7" id="KW-0067">ATP-binding</keyword>
<feature type="binding site" evidence="7">
    <location>
        <position position="212"/>
    </location>
    <ligand>
        <name>ATP</name>
        <dbReference type="ChEBI" id="CHEBI:30616"/>
    </ligand>
</feature>
<dbReference type="PANTHER" id="PTHR11528">
    <property type="entry name" value="HEAT SHOCK PROTEIN 90 FAMILY MEMBER"/>
    <property type="match status" value="1"/>
</dbReference>
<keyword evidence="9" id="KW-1185">Reference proteome</keyword>
<keyword evidence="5 8" id="KW-0346">Stress response</keyword>
<dbReference type="NCBIfam" id="NF003555">
    <property type="entry name" value="PRK05218.1"/>
    <property type="match status" value="1"/>
</dbReference>
<dbReference type="GO" id="GO:0005524">
    <property type="term" value="F:ATP binding"/>
    <property type="evidence" value="ECO:0007669"/>
    <property type="project" value="UniProtKB-KW"/>
</dbReference>
<dbReference type="PRINTS" id="PR00775">
    <property type="entry name" value="HEATSHOCK90"/>
</dbReference>
<dbReference type="InterPro" id="IPR020575">
    <property type="entry name" value="Hsp90_N"/>
</dbReference>
<dbReference type="Pfam" id="PF00183">
    <property type="entry name" value="HSP90"/>
    <property type="match status" value="1"/>
</dbReference>
<dbReference type="FunFam" id="3.30.230.80:FF:000002">
    <property type="entry name" value="Molecular chaperone HtpG"/>
    <property type="match status" value="1"/>
</dbReference>
<dbReference type="Proteomes" id="UP000033423">
    <property type="component" value="Unassembled WGS sequence"/>
</dbReference>
<dbReference type="PIRSF" id="PIRSF002583">
    <property type="entry name" value="Hsp90"/>
    <property type="match status" value="1"/>
</dbReference>
<dbReference type="GO" id="GO:0016887">
    <property type="term" value="F:ATP hydrolysis activity"/>
    <property type="evidence" value="ECO:0007669"/>
    <property type="project" value="InterPro"/>
</dbReference>
<dbReference type="Gene3D" id="3.30.565.10">
    <property type="entry name" value="Histidine kinase-like ATPase, C-terminal domain"/>
    <property type="match status" value="1"/>
</dbReference>
<evidence type="ECO:0000256" key="4">
    <source>
        <dbReference type="ARBA" id="ARBA00022840"/>
    </source>
</evidence>
<protein>
    <submittedName>
        <fullName evidence="8">Heat shock protein 90</fullName>
    </submittedName>
</protein>
<dbReference type="AlphaFoldDB" id="A0A0F3GP98"/>
<evidence type="ECO:0000256" key="1">
    <source>
        <dbReference type="ARBA" id="ARBA00008239"/>
    </source>
</evidence>
<dbReference type="InterPro" id="IPR001404">
    <property type="entry name" value="Hsp90_fam"/>
</dbReference>
<evidence type="ECO:0000256" key="2">
    <source>
        <dbReference type="ARBA" id="ARBA00022490"/>
    </source>
</evidence>
<name>A0A0F3GP98_9BACT</name>
<evidence type="ECO:0000256" key="3">
    <source>
        <dbReference type="ARBA" id="ARBA00022741"/>
    </source>
</evidence>
<dbReference type="InterPro" id="IPR020568">
    <property type="entry name" value="Ribosomal_Su5_D2-typ_SF"/>
</dbReference>
<dbReference type="GO" id="GO:0051082">
    <property type="term" value="F:unfolded protein binding"/>
    <property type="evidence" value="ECO:0007669"/>
    <property type="project" value="InterPro"/>
</dbReference>